<evidence type="ECO:0000313" key="1">
    <source>
        <dbReference type="EMBL" id="VUX47805.1"/>
    </source>
</evidence>
<dbReference type="EMBL" id="UXAT02000052">
    <property type="protein sequence ID" value="VUX47805.1"/>
    <property type="molecule type" value="Genomic_DNA"/>
</dbReference>
<protein>
    <recommendedName>
        <fullName evidence="3">Phage protein, HK97 gp10 family</fullName>
    </recommendedName>
</protein>
<accession>A0A564WH60</accession>
<keyword evidence="2" id="KW-1185">Reference proteome</keyword>
<name>A0A564WH60_9PROT</name>
<evidence type="ECO:0000313" key="2">
    <source>
        <dbReference type="Proteomes" id="UP000326641"/>
    </source>
</evidence>
<dbReference type="Pfam" id="PF04883">
    <property type="entry name" value="HK97-gp10_like"/>
    <property type="match status" value="1"/>
</dbReference>
<proteinExistence type="predicted"/>
<gene>
    <name evidence="1" type="ORF">DF3PA_70126</name>
</gene>
<dbReference type="NCBIfam" id="TIGR01725">
    <property type="entry name" value="phge_HK97_gp10"/>
    <property type="match status" value="1"/>
</dbReference>
<sequence>MVCQEGVIMGVVSNPLKDLQDLLARVQAGTKQVFHEWGEDVTKEQKARVPVKTGTLRDSIKKTKSNVGVTFRLDTKKAPYAKFVEFGMRSRKYKHTPFFYGPIEEKQSQLEDALLTRLSTEVSK</sequence>
<reference evidence="1" key="1">
    <citation type="submission" date="2018-11" db="EMBL/GenBank/DDBJ databases">
        <authorList>
            <person name="Onetto C."/>
        </authorList>
    </citation>
    <scope>NUCLEOTIDE SEQUENCE [LARGE SCALE GENOMIC DNA]</scope>
</reference>
<organism evidence="1 2">
    <name type="scientific">Candidatus Defluviicoccus seviourii</name>
    <dbReference type="NCBI Taxonomy" id="2565273"/>
    <lineage>
        <taxon>Bacteria</taxon>
        <taxon>Pseudomonadati</taxon>
        <taxon>Pseudomonadota</taxon>
        <taxon>Alphaproteobacteria</taxon>
        <taxon>Rhodospirillales</taxon>
        <taxon>Rhodospirillaceae</taxon>
        <taxon>Defluviicoccus</taxon>
    </lineage>
</organism>
<comment type="caution">
    <text evidence="1">The sequence shown here is derived from an EMBL/GenBank/DDBJ whole genome shotgun (WGS) entry which is preliminary data.</text>
</comment>
<evidence type="ECO:0008006" key="3">
    <source>
        <dbReference type="Google" id="ProtNLM"/>
    </source>
</evidence>
<dbReference type="AlphaFoldDB" id="A0A564WH60"/>
<dbReference type="Proteomes" id="UP000326641">
    <property type="component" value="Unassembled WGS sequence"/>
</dbReference>
<dbReference type="InterPro" id="IPR010064">
    <property type="entry name" value="HK97-gp10_tail"/>
</dbReference>